<accession>A0AAE4U5D6</accession>
<evidence type="ECO:0000313" key="4">
    <source>
        <dbReference type="EMBL" id="MDV6299742.1"/>
    </source>
</evidence>
<dbReference type="RefSeq" id="WP_291085064.1">
    <property type="nucleotide sequence ID" value="NZ_JAWLKJ010000002.1"/>
</dbReference>
<reference evidence="4" key="1">
    <citation type="submission" date="2023-10" db="EMBL/GenBank/DDBJ databases">
        <title>Development of a sustainable strategy for remediation of hydrocarbon-contaminated territories based on the waste exchange concept.</title>
        <authorList>
            <person name="Krivoruchko A."/>
        </authorList>
    </citation>
    <scope>NUCLEOTIDE SEQUENCE</scope>
    <source>
        <strain evidence="4">IEGM 1175</strain>
    </source>
</reference>
<dbReference type="InterPro" id="IPR052336">
    <property type="entry name" value="MlaD_Phospholipid_Transporter"/>
</dbReference>
<sequence>MSDDSSQAPPKAPRGQLRFRDRDPKKLGVWGAVGAVALMGISLNYDRIPYVNGMRDATVYVADAAGLDTGDHVQVAGMNVGTVRKIELDGDRVRVRFAINRGVELGADTSAQIKTDSILGRRALGVFSDGRGDLEDNTIPIERTSVPYSLTSALGDLSDTVEAMDTDKVDEALTVLAETMEGSSPEVRGAIDGITRLSRSLNERDEGVRQLLEKAAGTTDVLGRRSDQINQLMVDGNTLFTQLDLRRRALSELIMNIDELARQLSGLVQDNEAQLGPALDKLEQVSDLLIRNKDDIDLGLRRIVPFSTALSEAVASGPWFNAYISNLSLGHYQQTIVRDLLPLIDDRVQPEPGLVREPTMPGVPGLTLMDEHPGWGEKRVPR</sequence>
<dbReference type="PRINTS" id="PR01782">
    <property type="entry name" value="MCEVIRFACTOR"/>
</dbReference>
<dbReference type="PANTHER" id="PTHR33371">
    <property type="entry name" value="INTERMEMBRANE PHOSPHOLIPID TRANSPORT SYSTEM BINDING PROTEIN MLAD-RELATED"/>
    <property type="match status" value="1"/>
</dbReference>
<dbReference type="Pfam" id="PF11887">
    <property type="entry name" value="Mce4_CUP1"/>
    <property type="match status" value="1"/>
</dbReference>
<proteinExistence type="predicted"/>
<evidence type="ECO:0000256" key="1">
    <source>
        <dbReference type="SAM" id="MobiDB-lite"/>
    </source>
</evidence>
<dbReference type="Pfam" id="PF02470">
    <property type="entry name" value="MlaD"/>
    <property type="match status" value="1"/>
</dbReference>
<feature type="region of interest" description="Disordered" evidence="1">
    <location>
        <begin position="1"/>
        <end position="20"/>
    </location>
</feature>
<dbReference type="EMBL" id="JAWLKJ010000002">
    <property type="protein sequence ID" value="MDV6299742.1"/>
    <property type="molecule type" value="Genomic_DNA"/>
</dbReference>
<evidence type="ECO:0000259" key="2">
    <source>
        <dbReference type="Pfam" id="PF02470"/>
    </source>
</evidence>
<protein>
    <submittedName>
        <fullName evidence="4">MCE family protein</fullName>
    </submittedName>
</protein>
<dbReference type="InterPro" id="IPR003399">
    <property type="entry name" value="Mce/MlaD"/>
</dbReference>
<feature type="compositionally biased region" description="Basic and acidic residues" evidence="1">
    <location>
        <begin position="369"/>
        <end position="382"/>
    </location>
</feature>
<organism evidence="4 5">
    <name type="scientific">Dietzia maris</name>
    <dbReference type="NCBI Taxonomy" id="37915"/>
    <lineage>
        <taxon>Bacteria</taxon>
        <taxon>Bacillati</taxon>
        <taxon>Actinomycetota</taxon>
        <taxon>Actinomycetes</taxon>
        <taxon>Mycobacteriales</taxon>
        <taxon>Dietziaceae</taxon>
        <taxon>Dietzia</taxon>
    </lineage>
</organism>
<name>A0AAE4U5D6_9ACTN</name>
<feature type="domain" description="Mammalian cell entry C-terminal" evidence="3">
    <location>
        <begin position="137"/>
        <end position="304"/>
    </location>
</feature>
<dbReference type="NCBIfam" id="TIGR00996">
    <property type="entry name" value="Mtu_fam_mce"/>
    <property type="match status" value="1"/>
</dbReference>
<evidence type="ECO:0000313" key="5">
    <source>
        <dbReference type="Proteomes" id="UP001185873"/>
    </source>
</evidence>
<evidence type="ECO:0000259" key="3">
    <source>
        <dbReference type="Pfam" id="PF11887"/>
    </source>
</evidence>
<feature type="domain" description="Mce/MlaD" evidence="2">
    <location>
        <begin position="57"/>
        <end position="124"/>
    </location>
</feature>
<dbReference type="AlphaFoldDB" id="A0AAE4U5D6"/>
<dbReference type="Proteomes" id="UP001185873">
    <property type="component" value="Unassembled WGS sequence"/>
</dbReference>
<dbReference type="InterPro" id="IPR024516">
    <property type="entry name" value="Mce_C"/>
</dbReference>
<gene>
    <name evidence="4" type="ORF">R3P82_11520</name>
</gene>
<dbReference type="GO" id="GO:0005576">
    <property type="term" value="C:extracellular region"/>
    <property type="evidence" value="ECO:0007669"/>
    <property type="project" value="TreeGrafter"/>
</dbReference>
<feature type="region of interest" description="Disordered" evidence="1">
    <location>
        <begin position="352"/>
        <end position="382"/>
    </location>
</feature>
<dbReference type="InterPro" id="IPR005693">
    <property type="entry name" value="Mce"/>
</dbReference>
<comment type="caution">
    <text evidence="4">The sequence shown here is derived from an EMBL/GenBank/DDBJ whole genome shotgun (WGS) entry which is preliminary data.</text>
</comment>
<dbReference type="PANTHER" id="PTHR33371:SF18">
    <property type="entry name" value="MCE-FAMILY PROTEIN MCE3C"/>
    <property type="match status" value="1"/>
</dbReference>